<dbReference type="AlphaFoldDB" id="A0A0G4G9W1"/>
<dbReference type="Gene3D" id="3.20.20.70">
    <property type="entry name" value="Aldolase class I"/>
    <property type="match status" value="1"/>
</dbReference>
<dbReference type="Proteomes" id="UP000041254">
    <property type="component" value="Unassembled WGS sequence"/>
</dbReference>
<dbReference type="PANTHER" id="PTHR12128:SF66">
    <property type="entry name" value="4-HYDROXY-2-OXOGLUTARATE ALDOLASE, MITOCHONDRIAL"/>
    <property type="match status" value="1"/>
</dbReference>
<evidence type="ECO:0000256" key="1">
    <source>
        <dbReference type="ARBA" id="ARBA00003294"/>
    </source>
</evidence>
<dbReference type="GO" id="GO:0005829">
    <property type="term" value="C:cytosol"/>
    <property type="evidence" value="ECO:0007669"/>
    <property type="project" value="TreeGrafter"/>
</dbReference>
<dbReference type="InterPro" id="IPR020624">
    <property type="entry name" value="Schiff_base-form_aldolases_CS"/>
</dbReference>
<protein>
    <recommendedName>
        <fullName evidence="3">4-hydroxy-tetrahydrodipicolinate synthase</fullName>
        <ecNumber evidence="3">4.3.3.7</ecNumber>
    </recommendedName>
</protein>
<feature type="binding site" evidence="13">
    <location>
        <position position="211"/>
    </location>
    <ligand>
        <name>pyruvate</name>
        <dbReference type="ChEBI" id="CHEBI:15361"/>
    </ligand>
</feature>
<dbReference type="InterPro" id="IPR013785">
    <property type="entry name" value="Aldolase_TIM"/>
</dbReference>
<evidence type="ECO:0000256" key="2">
    <source>
        <dbReference type="ARBA" id="ARBA00005120"/>
    </source>
</evidence>
<dbReference type="OMA" id="GMDACVP"/>
<keyword evidence="9" id="KW-0704">Schiff base</keyword>
<dbReference type="EMBL" id="CDMY01000603">
    <property type="protein sequence ID" value="CEM25808.1"/>
    <property type="molecule type" value="Genomic_DNA"/>
</dbReference>
<keyword evidence="7" id="KW-0457">Lysine biosynthesis</keyword>
<dbReference type="OrthoDB" id="191315at2759"/>
<dbReference type="NCBIfam" id="TIGR00674">
    <property type="entry name" value="dapA"/>
    <property type="match status" value="1"/>
</dbReference>
<dbReference type="PROSITE" id="PS00665">
    <property type="entry name" value="DHDPS_1"/>
    <property type="match status" value="1"/>
</dbReference>
<keyword evidence="8 11" id="KW-0456">Lyase</keyword>
<reference evidence="14 15" key="1">
    <citation type="submission" date="2014-11" db="EMBL/GenBank/DDBJ databases">
        <authorList>
            <person name="Zhu J."/>
            <person name="Qi W."/>
            <person name="Song R."/>
        </authorList>
    </citation>
    <scope>NUCLEOTIDE SEQUENCE [LARGE SCALE GENOMIC DNA]</scope>
</reference>
<accession>A0A0G4G9W1</accession>
<dbReference type="GO" id="GO:0019877">
    <property type="term" value="P:diaminopimelate biosynthetic process"/>
    <property type="evidence" value="ECO:0007669"/>
    <property type="project" value="UniProtKB-KW"/>
</dbReference>
<evidence type="ECO:0000256" key="4">
    <source>
        <dbReference type="ARBA" id="ARBA00022490"/>
    </source>
</evidence>
<dbReference type="HAMAP" id="MF_00418">
    <property type="entry name" value="DapA"/>
    <property type="match status" value="1"/>
</dbReference>
<evidence type="ECO:0000313" key="15">
    <source>
        <dbReference type="Proteomes" id="UP000041254"/>
    </source>
</evidence>
<evidence type="ECO:0000256" key="13">
    <source>
        <dbReference type="PIRSR" id="PIRSR001365-2"/>
    </source>
</evidence>
<comment type="pathway">
    <text evidence="2">Amino-acid biosynthesis; L-lysine biosynthesis via DAP pathway; (S)-tetrahydrodipicolinate from L-aspartate: step 3/4.</text>
</comment>
<comment type="catalytic activity">
    <reaction evidence="10">
        <text>L-aspartate 4-semialdehyde + pyruvate = (2S,4S)-4-hydroxy-2,3,4,5-tetrahydrodipicolinate + H2O + H(+)</text>
        <dbReference type="Rhea" id="RHEA:34171"/>
        <dbReference type="ChEBI" id="CHEBI:15361"/>
        <dbReference type="ChEBI" id="CHEBI:15377"/>
        <dbReference type="ChEBI" id="CHEBI:15378"/>
        <dbReference type="ChEBI" id="CHEBI:67139"/>
        <dbReference type="ChEBI" id="CHEBI:537519"/>
        <dbReference type="EC" id="4.3.3.7"/>
    </reaction>
</comment>
<gene>
    <name evidence="14" type="ORF">Vbra_9842</name>
</gene>
<evidence type="ECO:0000256" key="3">
    <source>
        <dbReference type="ARBA" id="ARBA00012086"/>
    </source>
</evidence>
<evidence type="ECO:0000256" key="10">
    <source>
        <dbReference type="ARBA" id="ARBA00047836"/>
    </source>
</evidence>
<evidence type="ECO:0000256" key="11">
    <source>
        <dbReference type="PIRNR" id="PIRNR001365"/>
    </source>
</evidence>
<proteinExistence type="inferred from homology"/>
<dbReference type="InParanoid" id="A0A0G4G9W1"/>
<dbReference type="GO" id="GO:0009089">
    <property type="term" value="P:lysine biosynthetic process via diaminopimelate"/>
    <property type="evidence" value="ECO:0007669"/>
    <property type="project" value="UniProtKB-UniPathway"/>
</dbReference>
<keyword evidence="15" id="KW-1185">Reference proteome</keyword>
<evidence type="ECO:0000256" key="12">
    <source>
        <dbReference type="PIRSR" id="PIRSR001365-1"/>
    </source>
</evidence>
<dbReference type="PIRSF" id="PIRSF001365">
    <property type="entry name" value="DHDPS"/>
    <property type="match status" value="1"/>
</dbReference>
<dbReference type="UniPathway" id="UPA00034">
    <property type="reaction ID" value="UER00017"/>
</dbReference>
<dbReference type="SMART" id="SM01130">
    <property type="entry name" value="DHDPS"/>
    <property type="match status" value="1"/>
</dbReference>
<dbReference type="PhylomeDB" id="A0A0G4G9W1"/>
<keyword evidence="4" id="KW-0963">Cytoplasm</keyword>
<dbReference type="STRING" id="1169540.A0A0G4G9W1"/>
<feature type="active site" description="Proton donor/acceptor" evidence="12">
    <location>
        <position position="141"/>
    </location>
</feature>
<evidence type="ECO:0000313" key="14">
    <source>
        <dbReference type="EMBL" id="CEM25808.1"/>
    </source>
</evidence>
<organism evidence="14 15">
    <name type="scientific">Vitrella brassicaformis (strain CCMP3155)</name>
    <dbReference type="NCBI Taxonomy" id="1169540"/>
    <lineage>
        <taxon>Eukaryota</taxon>
        <taxon>Sar</taxon>
        <taxon>Alveolata</taxon>
        <taxon>Colpodellida</taxon>
        <taxon>Vitrellaceae</taxon>
        <taxon>Vitrella</taxon>
    </lineage>
</organism>
<dbReference type="Pfam" id="PF00701">
    <property type="entry name" value="DHDPS"/>
    <property type="match status" value="1"/>
</dbReference>
<evidence type="ECO:0000256" key="7">
    <source>
        <dbReference type="ARBA" id="ARBA00023154"/>
    </source>
</evidence>
<dbReference type="InterPro" id="IPR002220">
    <property type="entry name" value="DapA-like"/>
</dbReference>
<name>A0A0G4G9W1_VITBC</name>
<keyword evidence="6" id="KW-0220">Diaminopimelate biosynthesis</keyword>
<feature type="active site" description="Schiff-base intermediate with substrate" evidence="12">
    <location>
        <position position="169"/>
    </location>
</feature>
<keyword evidence="5" id="KW-0028">Amino-acid biosynthesis</keyword>
<dbReference type="CDD" id="cd00950">
    <property type="entry name" value="DHDPS"/>
    <property type="match status" value="1"/>
</dbReference>
<feature type="binding site" evidence="13">
    <location>
        <position position="52"/>
    </location>
    <ligand>
        <name>pyruvate</name>
        <dbReference type="ChEBI" id="CHEBI:15361"/>
    </ligand>
</feature>
<dbReference type="EC" id="4.3.3.7" evidence="3"/>
<evidence type="ECO:0000256" key="5">
    <source>
        <dbReference type="ARBA" id="ARBA00022605"/>
    </source>
</evidence>
<evidence type="ECO:0000256" key="8">
    <source>
        <dbReference type="ARBA" id="ARBA00023239"/>
    </source>
</evidence>
<evidence type="ECO:0000256" key="6">
    <source>
        <dbReference type="ARBA" id="ARBA00022915"/>
    </source>
</evidence>
<dbReference type="PANTHER" id="PTHR12128">
    <property type="entry name" value="DIHYDRODIPICOLINATE SYNTHASE"/>
    <property type="match status" value="1"/>
</dbReference>
<dbReference type="PRINTS" id="PR00146">
    <property type="entry name" value="DHPICSNTHASE"/>
</dbReference>
<comment type="similarity">
    <text evidence="11">Belongs to the DapA family.</text>
</comment>
<dbReference type="InterPro" id="IPR005263">
    <property type="entry name" value="DapA"/>
</dbReference>
<dbReference type="SUPFAM" id="SSF51569">
    <property type="entry name" value="Aldolase"/>
    <property type="match status" value="1"/>
</dbReference>
<dbReference type="VEuPathDB" id="CryptoDB:Vbra_9842"/>
<sequence length="299" mass="31578">MGGFDMSKLKGSIVAVVTPMTEEGAVDYEALKGLVDWHIAEGTNGIVAVGTTGESPTLDGAEWEGVVGTCITHAKGRVPVIAGTGTNSTAATVAKTKRALELGADAALIVTPYYNKPTQEGLYQHYTTVAKAVPQLPIILYNVPGRTGCDMLPETVERLSKVGSIIATKEAAGKIERFADIRKRCGPDFVVYSGEDGLACESIKQGGDGVISVTANVAPGLFSRMCKAGLAKDFTEAERLDSFLTPLHKALFCEPNPTPSKFLLKEMGKIKGGIRLPLLPLTSANEGLLREALKTSQQA</sequence>
<dbReference type="GO" id="GO:0008840">
    <property type="term" value="F:4-hydroxy-tetrahydrodipicolinate synthase activity"/>
    <property type="evidence" value="ECO:0007669"/>
    <property type="project" value="UniProtKB-EC"/>
</dbReference>
<evidence type="ECO:0000256" key="9">
    <source>
        <dbReference type="ARBA" id="ARBA00023270"/>
    </source>
</evidence>
<comment type="function">
    <text evidence="1">Catalyzes the condensation of (S)-aspartate-beta-semialdehyde [(S)-ASA] and pyruvate to 4-hydroxy-tetrahydrodipicolinate (HTPA).</text>
</comment>